<dbReference type="Proteomes" id="UP000726170">
    <property type="component" value="Unassembled WGS sequence"/>
</dbReference>
<comment type="caution">
    <text evidence="2">The sequence shown here is derived from an EMBL/GenBank/DDBJ whole genome shotgun (WGS) entry which is preliminary data.</text>
</comment>
<dbReference type="EMBL" id="JAHLQF010000002">
    <property type="protein sequence ID" value="MBU5484273.1"/>
    <property type="molecule type" value="Genomic_DNA"/>
</dbReference>
<dbReference type="RefSeq" id="WP_216438759.1">
    <property type="nucleotide sequence ID" value="NZ_JAHLQF010000002.1"/>
</dbReference>
<organism evidence="2 3">
    <name type="scientific">Clostridium mobile</name>
    <dbReference type="NCBI Taxonomy" id="2841512"/>
    <lineage>
        <taxon>Bacteria</taxon>
        <taxon>Bacillati</taxon>
        <taxon>Bacillota</taxon>
        <taxon>Clostridia</taxon>
        <taxon>Eubacteriales</taxon>
        <taxon>Clostridiaceae</taxon>
        <taxon>Clostridium</taxon>
    </lineage>
</organism>
<reference evidence="2 3" key="1">
    <citation type="submission" date="2021-06" db="EMBL/GenBank/DDBJ databases">
        <authorList>
            <person name="Sun Q."/>
            <person name="Li D."/>
        </authorList>
    </citation>
    <scope>NUCLEOTIDE SEQUENCE [LARGE SCALE GENOMIC DNA]</scope>
    <source>
        <strain evidence="2 3">MSJ-11</strain>
    </source>
</reference>
<proteinExistence type="predicted"/>
<feature type="domain" description="DUF6883" evidence="1">
    <location>
        <begin position="264"/>
        <end position="367"/>
    </location>
</feature>
<dbReference type="Pfam" id="PF21814">
    <property type="entry name" value="DUF6883"/>
    <property type="match status" value="1"/>
</dbReference>
<sequence>MSEHANVFVAIFKLPIKRTHEHWNEISKVLYKYSTKSQIEIRIFHGNLLLHRLASPISQINMENKIFQCTYSLNHNLLSLLSWELYDSLCSQYNTFNEEFHPISFANENMYIISMTNLSEQCVKFIDRLLKKLDTYMGIAKCDLGHPLHLQLFIEDLYDNFFIKKNLVYYRNNEGDPEASYPFWVHNTEFATKAIDSWEYNSVAPKIKNEVISERGKSFNSLCKQINGNHSDEIVKKLFEQFFMKKEVNIDFTYNVNKSFSFRNVIIPKSKLVDYSLNKKHPTGRHKAKLFENLLSITADDWKYLSSQILEGLLSGEVRKVRTTEYGVQYHIDIQVSGLNNNIKTVRTAWISRKNSNDSSVSLTSAYIADRKDQLDDQSLEVLYIRNKYINKDIYYKELYELANKKGIEKYNSCIPDPVYIDGIKEPMIEGLCGNAYVVVDGKSGFSRWLKKNKIGFKGYKKGYEIPCSISSMSYDRAIAYAEAFSKVLFQNEINSHIRKELD</sequence>
<evidence type="ECO:0000313" key="3">
    <source>
        <dbReference type="Proteomes" id="UP000726170"/>
    </source>
</evidence>
<gene>
    <name evidence="2" type="ORF">KQI86_08020</name>
</gene>
<accession>A0ABS6EGW0</accession>
<protein>
    <recommendedName>
        <fullName evidence="1">DUF6883 domain-containing protein</fullName>
    </recommendedName>
</protein>
<dbReference type="InterPro" id="IPR049250">
    <property type="entry name" value="DUF6883"/>
</dbReference>
<evidence type="ECO:0000259" key="1">
    <source>
        <dbReference type="Pfam" id="PF21814"/>
    </source>
</evidence>
<keyword evidence="3" id="KW-1185">Reference proteome</keyword>
<name>A0ABS6EGW0_9CLOT</name>
<evidence type="ECO:0000313" key="2">
    <source>
        <dbReference type="EMBL" id="MBU5484273.1"/>
    </source>
</evidence>